<evidence type="ECO:0000313" key="10">
    <source>
        <dbReference type="EMBL" id="ACV67869.1"/>
    </source>
</evidence>
<keyword evidence="10" id="KW-0282">Flagellum</keyword>
<keyword evidence="10" id="KW-0969">Cilium</keyword>
<dbReference type="RefSeq" id="WP_015751027.1">
    <property type="nucleotide sequence ID" value="NC_013223.1"/>
</dbReference>
<dbReference type="GO" id="GO:0030257">
    <property type="term" value="C:type III protein secretion system complex"/>
    <property type="evidence" value="ECO:0007669"/>
    <property type="project" value="InterPro"/>
</dbReference>
<dbReference type="FunFam" id="3.40.50.12240:FF:000002">
    <property type="entry name" value="Flagellum-specific ATP synthase FliI"/>
    <property type="match status" value="1"/>
</dbReference>
<evidence type="ECO:0000256" key="6">
    <source>
        <dbReference type="ARBA" id="ARBA00022927"/>
    </source>
</evidence>
<dbReference type="SUPFAM" id="SSF52540">
    <property type="entry name" value="P-loop containing nucleoside triphosphate hydrolases"/>
    <property type="match status" value="1"/>
</dbReference>
<dbReference type="CDD" id="cd18117">
    <property type="entry name" value="ATP-synt_flagellum-secretory_path_III_N"/>
    <property type="match status" value="1"/>
</dbReference>
<dbReference type="GO" id="GO:0008564">
    <property type="term" value="F:protein-exporting ATPase activity"/>
    <property type="evidence" value="ECO:0007669"/>
    <property type="project" value="UniProtKB-EC"/>
</dbReference>
<dbReference type="Pfam" id="PF18269">
    <property type="entry name" value="T3SS_ATPase_C"/>
    <property type="match status" value="1"/>
</dbReference>
<dbReference type="EC" id="3.6.3.14" evidence="10"/>
<keyword evidence="4" id="KW-0547">Nucleotide-binding</keyword>
<keyword evidence="11" id="KW-1185">Reference proteome</keyword>
<dbReference type="PROSITE" id="PS00152">
    <property type="entry name" value="ATPASE_ALPHA_BETA"/>
    <property type="match status" value="1"/>
</dbReference>
<evidence type="ECO:0000256" key="2">
    <source>
        <dbReference type="ARBA" id="ARBA00022448"/>
    </source>
</evidence>
<keyword evidence="10" id="KW-0966">Cell projection</keyword>
<dbReference type="InterPro" id="IPR003593">
    <property type="entry name" value="AAA+_ATPase"/>
</dbReference>
<dbReference type="InterPro" id="IPR020003">
    <property type="entry name" value="ATPase_a/bsu_AS"/>
</dbReference>
<dbReference type="InterPro" id="IPR000194">
    <property type="entry name" value="ATPase_F1/V1/A1_a/bsu_nucl-bd"/>
</dbReference>
<dbReference type="InterPro" id="IPR050053">
    <property type="entry name" value="ATPase_alpha/beta_chains"/>
</dbReference>
<keyword evidence="2" id="KW-0813">Transport</keyword>
<dbReference type="SMART" id="SM00382">
    <property type="entry name" value="AAA"/>
    <property type="match status" value="1"/>
</dbReference>
<evidence type="ECO:0000256" key="3">
    <source>
        <dbReference type="ARBA" id="ARBA00022490"/>
    </source>
</evidence>
<dbReference type="PANTHER" id="PTHR15184:SF9">
    <property type="entry name" value="SPI-1 TYPE 3 SECRETION SYSTEM ATPASE"/>
    <property type="match status" value="1"/>
</dbReference>
<dbReference type="KEGG" id="drt:Dret_0572"/>
<dbReference type="InterPro" id="IPR040627">
    <property type="entry name" value="T3SS_ATPase_C"/>
</dbReference>
<evidence type="ECO:0000256" key="7">
    <source>
        <dbReference type="ARBA" id="ARBA00022967"/>
    </source>
</evidence>
<keyword evidence="6" id="KW-0653">Protein transport</keyword>
<dbReference type="eggNOG" id="COG1157">
    <property type="taxonomic scope" value="Bacteria"/>
</dbReference>
<dbReference type="Proteomes" id="UP000001052">
    <property type="component" value="Chromosome"/>
</dbReference>
<dbReference type="AlphaFoldDB" id="C8WYV3"/>
<feature type="domain" description="AAA+ ATPase" evidence="9">
    <location>
        <begin position="156"/>
        <end position="338"/>
    </location>
</feature>
<dbReference type="GO" id="GO:0016887">
    <property type="term" value="F:ATP hydrolysis activity"/>
    <property type="evidence" value="ECO:0007669"/>
    <property type="project" value="InterPro"/>
</dbReference>
<evidence type="ECO:0000256" key="4">
    <source>
        <dbReference type="ARBA" id="ARBA00022741"/>
    </source>
</evidence>
<keyword evidence="5" id="KW-0067">ATP-binding</keyword>
<dbReference type="GO" id="GO:0005524">
    <property type="term" value="F:ATP binding"/>
    <property type="evidence" value="ECO:0007669"/>
    <property type="project" value="UniProtKB-KW"/>
</dbReference>
<dbReference type="EMBL" id="CP001734">
    <property type="protein sequence ID" value="ACV67869.1"/>
    <property type="molecule type" value="Genomic_DNA"/>
</dbReference>
<dbReference type="CDD" id="cd01136">
    <property type="entry name" value="ATPase_flagellum-secretory_path_III"/>
    <property type="match status" value="1"/>
</dbReference>
<dbReference type="InterPro" id="IPR005714">
    <property type="entry name" value="ATPase_T3SS_FliI/YscN"/>
</dbReference>
<dbReference type="Gene3D" id="3.40.50.12240">
    <property type="match status" value="1"/>
</dbReference>
<keyword evidence="3" id="KW-0963">Cytoplasm</keyword>
<evidence type="ECO:0000256" key="8">
    <source>
        <dbReference type="ARBA" id="ARBA00034006"/>
    </source>
</evidence>
<evidence type="ECO:0000256" key="5">
    <source>
        <dbReference type="ARBA" id="ARBA00022840"/>
    </source>
</evidence>
<dbReference type="Pfam" id="PF00006">
    <property type="entry name" value="ATP-synt_ab"/>
    <property type="match status" value="1"/>
</dbReference>
<dbReference type="InterPro" id="IPR027417">
    <property type="entry name" value="P-loop_NTPase"/>
</dbReference>
<dbReference type="GO" id="GO:0030254">
    <property type="term" value="P:protein secretion by the type III secretion system"/>
    <property type="evidence" value="ECO:0007669"/>
    <property type="project" value="InterPro"/>
</dbReference>
<keyword evidence="10" id="KW-0378">Hydrolase</keyword>
<dbReference type="NCBIfam" id="TIGR01026">
    <property type="entry name" value="fliI_yscN"/>
    <property type="match status" value="1"/>
</dbReference>
<comment type="catalytic activity">
    <reaction evidence="8">
        <text>ATP + H2O + cellular proteinSide 1 = ADP + phosphate + cellular proteinSide 2.</text>
        <dbReference type="EC" id="7.4.2.8"/>
    </reaction>
</comment>
<name>C8WYV3_DESRD</name>
<sequence length="435" mass="46877">MMMQSLFDVVRQAPAMQVWGKVTNIVGVLVQGYCPNVSVGSLCEIVPEGGESPVQAEVVGFRDAMALLMPLGELRGLAPGNLIKVLDSSATLPVGEDMLGRVLDAMGYPIDGKGPLSLPRSRMIYAQPPGPMERAQISVPLDVGVSSINGLLTCGLGQRLAIMAGSGVGKSTLMGMIARDSKASINVIALIGERGREVREFIENDLGPEGLKRSVVIVATSDQSPVLRMRGAFAATAVAEHFADQGEDVMLIMDSVTRYAMANREIGLAVGEPPTTKGYPPSVFAKLPKFLERAGNFKKGGSITGLYTVLVEGDDMNEPVADTVRSILDGHIVLDRRLANKNHYPPIDVLQSASRLMRQVVDEEHLQYSAQIQNVLATYRESEDLVTIGAYTPGTNRALDDALNRIESVNEFLTQDKDEHVSLEETRAVMQQVCS</sequence>
<dbReference type="PANTHER" id="PTHR15184">
    <property type="entry name" value="ATP SYNTHASE"/>
    <property type="match status" value="1"/>
</dbReference>
<accession>C8WYV3</accession>
<dbReference type="STRING" id="485915.Dret_0572"/>
<dbReference type="GO" id="GO:0046933">
    <property type="term" value="F:proton-transporting ATP synthase activity, rotational mechanism"/>
    <property type="evidence" value="ECO:0007669"/>
    <property type="project" value="TreeGrafter"/>
</dbReference>
<protein>
    <submittedName>
        <fullName evidence="10">Flagellar protein export ATPase FliI</fullName>
        <ecNumber evidence="10">3.6.3.14</ecNumber>
    </submittedName>
</protein>
<keyword evidence="7" id="KW-1278">Translocase</keyword>
<dbReference type="GO" id="GO:0005737">
    <property type="term" value="C:cytoplasm"/>
    <property type="evidence" value="ECO:0007669"/>
    <property type="project" value="UniProtKB-SubCell"/>
</dbReference>
<proteinExistence type="predicted"/>
<evidence type="ECO:0000256" key="1">
    <source>
        <dbReference type="ARBA" id="ARBA00004496"/>
    </source>
</evidence>
<reference evidence="10 11" key="2">
    <citation type="journal article" date="2010" name="Stand. Genomic Sci.">
        <title>Complete genome sequence of Desulfohalobium retbaense type strain (HR(100)).</title>
        <authorList>
            <person name="Spring S."/>
            <person name="Nolan M."/>
            <person name="Lapidus A."/>
            <person name="Glavina Del Rio T."/>
            <person name="Copeland A."/>
            <person name="Tice H."/>
            <person name="Cheng J.F."/>
            <person name="Lucas S."/>
            <person name="Land M."/>
            <person name="Chen F."/>
            <person name="Bruce D."/>
            <person name="Goodwin L."/>
            <person name="Pitluck S."/>
            <person name="Ivanova N."/>
            <person name="Mavromatis K."/>
            <person name="Mikhailova N."/>
            <person name="Pati A."/>
            <person name="Chen A."/>
            <person name="Palaniappan K."/>
            <person name="Hauser L."/>
            <person name="Chang Y.J."/>
            <person name="Jeffries C.D."/>
            <person name="Munk C."/>
            <person name="Kiss H."/>
            <person name="Chain P."/>
            <person name="Han C."/>
            <person name="Brettin T."/>
            <person name="Detter J.C."/>
            <person name="Schuler E."/>
            <person name="Goker M."/>
            <person name="Rohde M."/>
            <person name="Bristow J."/>
            <person name="Eisen J.A."/>
            <person name="Markowitz V."/>
            <person name="Hugenholtz P."/>
            <person name="Kyrpides N.C."/>
            <person name="Klenk H.P."/>
        </authorList>
    </citation>
    <scope>NUCLEOTIDE SEQUENCE [LARGE SCALE GENOMIC DNA]</scope>
    <source>
        <strain evidence="10 11">DSM 5692</strain>
    </source>
</reference>
<gene>
    <name evidence="10" type="ordered locus">Dret_0572</name>
</gene>
<organism evidence="10 11">
    <name type="scientific">Desulfohalobium retbaense (strain ATCC 49708 / DSM 5692 / JCM 16813 / HR100)</name>
    <dbReference type="NCBI Taxonomy" id="485915"/>
    <lineage>
        <taxon>Bacteria</taxon>
        <taxon>Pseudomonadati</taxon>
        <taxon>Thermodesulfobacteriota</taxon>
        <taxon>Desulfovibrionia</taxon>
        <taxon>Desulfovibrionales</taxon>
        <taxon>Desulfohalobiaceae</taxon>
        <taxon>Desulfohalobium</taxon>
    </lineage>
</organism>
<comment type="subcellular location">
    <subcellularLocation>
        <location evidence="1">Cytoplasm</location>
    </subcellularLocation>
</comment>
<evidence type="ECO:0000259" key="9">
    <source>
        <dbReference type="SMART" id="SM00382"/>
    </source>
</evidence>
<evidence type="ECO:0000313" key="11">
    <source>
        <dbReference type="Proteomes" id="UP000001052"/>
    </source>
</evidence>
<dbReference type="HOGENOM" id="CLU_022398_5_1_7"/>
<reference evidence="11" key="1">
    <citation type="submission" date="2009-09" db="EMBL/GenBank/DDBJ databases">
        <title>The complete chromosome of Desulfohalobium retbaense DSM 5692.</title>
        <authorList>
            <consortium name="US DOE Joint Genome Institute (JGI-PGF)"/>
            <person name="Lucas S."/>
            <person name="Copeland A."/>
            <person name="Lapidus A."/>
            <person name="Glavina del Rio T."/>
            <person name="Dalin E."/>
            <person name="Tice H."/>
            <person name="Bruce D."/>
            <person name="Goodwin L."/>
            <person name="Pitluck S."/>
            <person name="Kyrpides N."/>
            <person name="Mavromatis K."/>
            <person name="Ivanova N."/>
            <person name="Mikhailova N."/>
            <person name="Munk A.C."/>
            <person name="Brettin T."/>
            <person name="Detter J.C."/>
            <person name="Han C."/>
            <person name="Tapia R."/>
            <person name="Larimer F."/>
            <person name="Land M."/>
            <person name="Hauser L."/>
            <person name="Markowitz V."/>
            <person name="Cheng J.-F."/>
            <person name="Hugenholtz P."/>
            <person name="Woyke T."/>
            <person name="Wu D."/>
            <person name="Spring S."/>
            <person name="Klenk H.-P."/>
            <person name="Eisen J.A."/>
        </authorList>
    </citation>
    <scope>NUCLEOTIDE SEQUENCE [LARGE SCALE GENOMIC DNA]</scope>
    <source>
        <strain evidence="11">DSM 5692</strain>
    </source>
</reference>